<dbReference type="Proteomes" id="UP000652427">
    <property type="component" value="Unassembled WGS sequence"/>
</dbReference>
<evidence type="ECO:0000259" key="1">
    <source>
        <dbReference type="PROSITE" id="PS51746"/>
    </source>
</evidence>
<reference evidence="2 3" key="1">
    <citation type="submission" date="2020-06" db="EMBL/GenBank/DDBJ databases">
        <authorList>
            <person name="Kim S.-J."/>
            <person name="Park S.-J."/>
        </authorList>
    </citation>
    <scope>NUCLEOTIDE SEQUENCE [LARGE SCALE GENOMIC DNA]</scope>
    <source>
        <strain evidence="2 3">SW-151</strain>
    </source>
</reference>
<gene>
    <name evidence="2" type="ORF">HUO14_00150</name>
</gene>
<feature type="domain" description="PPM-type phosphatase" evidence="1">
    <location>
        <begin position="14"/>
        <end position="251"/>
    </location>
</feature>
<dbReference type="CDD" id="cd00143">
    <property type="entry name" value="PP2Cc"/>
    <property type="match status" value="1"/>
</dbReference>
<dbReference type="EMBL" id="JABWMH010000001">
    <property type="protein sequence ID" value="NVD26308.1"/>
    <property type="molecule type" value="Genomic_DNA"/>
</dbReference>
<proteinExistence type="predicted"/>
<name>A0ABX2MY23_9SPHN</name>
<evidence type="ECO:0000313" key="2">
    <source>
        <dbReference type="EMBL" id="NVD26308.1"/>
    </source>
</evidence>
<dbReference type="SMART" id="SM00332">
    <property type="entry name" value="PP2Cc"/>
    <property type="match status" value="1"/>
</dbReference>
<sequence length="254" mass="27649">MTHANRSQPIKQPAHGSLAVAWRTHIGLVRSINEDRLLVNTDHSIFAVSDGMGGHLRGDIAAQKVVDALAEVTTSTDHHQTTEAIRGAIGKANADICKEALGHGVDVRMGATVSVLAVTGNRYCCLWAGDSRIYLLRDKQLSRLTSDHSVTQDLIDRKLITESQRNSHPQASVITRAIGISSDLDIATTRGDMLPGDRFLICSDGICGILEDDEIREIMLEDTDKPAADHLVEAVINRGARDNLSFILVHNRHA</sequence>
<dbReference type="InterPro" id="IPR001932">
    <property type="entry name" value="PPM-type_phosphatase-like_dom"/>
</dbReference>
<dbReference type="InterPro" id="IPR036457">
    <property type="entry name" value="PPM-type-like_dom_sf"/>
</dbReference>
<dbReference type="SUPFAM" id="SSF81606">
    <property type="entry name" value="PP2C-like"/>
    <property type="match status" value="1"/>
</dbReference>
<dbReference type="Gene3D" id="3.60.40.10">
    <property type="entry name" value="PPM-type phosphatase domain"/>
    <property type="match status" value="1"/>
</dbReference>
<dbReference type="PROSITE" id="PS51746">
    <property type="entry name" value="PPM_2"/>
    <property type="match status" value="1"/>
</dbReference>
<comment type="caution">
    <text evidence="2">The sequence shown here is derived from an EMBL/GenBank/DDBJ whole genome shotgun (WGS) entry which is preliminary data.</text>
</comment>
<dbReference type="Pfam" id="PF13672">
    <property type="entry name" value="PP2C_2"/>
    <property type="match status" value="1"/>
</dbReference>
<dbReference type="RefSeq" id="WP_176277887.1">
    <property type="nucleotide sequence ID" value="NZ_JABWMH010000001.1"/>
</dbReference>
<dbReference type="SMART" id="SM00331">
    <property type="entry name" value="PP2C_SIG"/>
    <property type="match status" value="1"/>
</dbReference>
<evidence type="ECO:0000313" key="3">
    <source>
        <dbReference type="Proteomes" id="UP000652427"/>
    </source>
</evidence>
<accession>A0ABX2MY23</accession>
<organism evidence="2 3">
    <name type="scientific">Parasphingorhabdus flavimaris</name>
    <dbReference type="NCBI Taxonomy" id="266812"/>
    <lineage>
        <taxon>Bacteria</taxon>
        <taxon>Pseudomonadati</taxon>
        <taxon>Pseudomonadota</taxon>
        <taxon>Alphaproteobacteria</taxon>
        <taxon>Sphingomonadales</taxon>
        <taxon>Sphingomonadaceae</taxon>
        <taxon>Parasphingorhabdus</taxon>
    </lineage>
</organism>
<dbReference type="PANTHER" id="PTHR47992">
    <property type="entry name" value="PROTEIN PHOSPHATASE"/>
    <property type="match status" value="1"/>
</dbReference>
<dbReference type="InterPro" id="IPR015655">
    <property type="entry name" value="PP2C"/>
</dbReference>
<protein>
    <submittedName>
        <fullName evidence="2">Serine/threonine-protein phosphatase</fullName>
    </submittedName>
</protein>
<keyword evidence="3" id="KW-1185">Reference proteome</keyword>